<name>A0A100YXQ5_TRASO</name>
<protein>
    <recommendedName>
        <fullName evidence="4">DUF2273 domain-containing protein</fullName>
    </recommendedName>
</protein>
<dbReference type="EMBL" id="LOJF01000001">
    <property type="protein sequence ID" value="KUH59611.1"/>
    <property type="molecule type" value="Genomic_DNA"/>
</dbReference>
<accession>A0A100YXQ5</accession>
<dbReference type="InterPro" id="IPR018730">
    <property type="entry name" value="DUF2273"/>
</dbReference>
<keyword evidence="1" id="KW-1133">Transmembrane helix</keyword>
<sequence length="70" mass="7583">MSRTFPGHENAFLGGVCGFLVAIVMAAIGFWRTLLLVILVLIGVAIGQQADGDPKILRTLGKLFRDRDGR</sequence>
<evidence type="ECO:0000256" key="1">
    <source>
        <dbReference type="SAM" id="Phobius"/>
    </source>
</evidence>
<gene>
    <name evidence="2" type="ORF">AUL39_03670</name>
</gene>
<proteinExistence type="predicted"/>
<evidence type="ECO:0000313" key="3">
    <source>
        <dbReference type="Proteomes" id="UP000054078"/>
    </source>
</evidence>
<feature type="transmembrane region" description="Helical" evidence="1">
    <location>
        <begin position="12"/>
        <end position="45"/>
    </location>
</feature>
<dbReference type="STRING" id="1299998.AUL39_03670"/>
<keyword evidence="3" id="KW-1185">Reference proteome</keyword>
<evidence type="ECO:0000313" key="2">
    <source>
        <dbReference type="EMBL" id="KUH59611.1"/>
    </source>
</evidence>
<dbReference type="Proteomes" id="UP000054078">
    <property type="component" value="Unassembled WGS sequence"/>
</dbReference>
<keyword evidence="1" id="KW-0812">Transmembrane</keyword>
<evidence type="ECO:0008006" key="4">
    <source>
        <dbReference type="Google" id="ProtNLM"/>
    </source>
</evidence>
<reference evidence="2 3" key="1">
    <citation type="submission" date="2015-12" db="EMBL/GenBank/DDBJ databases">
        <title>Draft Genome Sequence of Olsenella scatoligenes SK9K4T; a Producer of 3-Methylindole- (skatole) and 4-Methylphenol- (p-cresol) Isolated from Pig Feces.</title>
        <authorList>
            <person name="Li X."/>
            <person name="Borg B."/>
            <person name="Canibe N."/>
        </authorList>
    </citation>
    <scope>NUCLEOTIDE SEQUENCE [LARGE SCALE GENOMIC DNA]</scope>
    <source>
        <strain evidence="2 3">SK9K4</strain>
    </source>
</reference>
<organism evidence="2 3">
    <name type="scientific">Tractidigestivibacter scatoligenes</name>
    <name type="common">Olsenella scatoligenes</name>
    <dbReference type="NCBI Taxonomy" id="1299998"/>
    <lineage>
        <taxon>Bacteria</taxon>
        <taxon>Bacillati</taxon>
        <taxon>Actinomycetota</taxon>
        <taxon>Coriobacteriia</taxon>
        <taxon>Coriobacteriales</taxon>
        <taxon>Atopobiaceae</taxon>
        <taxon>Tractidigestivibacter</taxon>
    </lineage>
</organism>
<dbReference type="Pfam" id="PF10031">
    <property type="entry name" value="DUF2273"/>
    <property type="match status" value="1"/>
</dbReference>
<keyword evidence="1" id="KW-0472">Membrane</keyword>
<dbReference type="AlphaFoldDB" id="A0A100YXQ5"/>
<comment type="caution">
    <text evidence="2">The sequence shown here is derived from an EMBL/GenBank/DDBJ whole genome shotgun (WGS) entry which is preliminary data.</text>
</comment>